<sequence length="454" mass="52853">MKKLCGAVFLFVMLAALLFGLHKATLNQTDEGCIQLADFYRLKDHTVDVLFVGSSHVYYSVNTCKLYDEYGIAGYLLASPGQPVWISYYFLEEALKTQTPKLVVFDICTLYRKENKIGTASLPSLISMKPSVQKWHAIRAANEPNKTLDSISAFFSFPYYHTRYVRSAAREQRYNGYKPDFRVISQKELEQWQNPDRSGFDQTVPISEKTEHYVRKLIELCQEKGIRMLFVNAPYLNQTKKKQTSYNYVFQIAQEYGIPYIDGNYVTEMNIDFSKDLLEPSHLNYYGALKYTRYLAEWIEVHADIPDRRGDLRYSGWEEASRRLQHTQLYRRMLKKQKRTGAFSDYMKTVRQLEECFVVIYQKPTGMVCVLDQGQMVFMERSKENYFRHFNLGSSDLVTTCSQGQASVWVDRKEYFRTEQGINVLVYDKVAKDVIDVAGFDDVESISAWSKHAE</sequence>
<dbReference type="AlphaFoldDB" id="N2A430"/>
<dbReference type="OrthoDB" id="9796702at2"/>
<evidence type="ECO:0008006" key="4">
    <source>
        <dbReference type="Google" id="ProtNLM"/>
    </source>
</evidence>
<dbReference type="Gene3D" id="3.40.50.1110">
    <property type="entry name" value="SGNH hydrolase"/>
    <property type="match status" value="1"/>
</dbReference>
<dbReference type="HOGENOM" id="CLU_041407_0_0_9"/>
<keyword evidence="1" id="KW-0732">Signal</keyword>
<proteinExistence type="predicted"/>
<comment type="caution">
    <text evidence="2">The sequence shown here is derived from an EMBL/GenBank/DDBJ whole genome shotgun (WGS) entry which is preliminary data.</text>
</comment>
<dbReference type="InterPro" id="IPR036514">
    <property type="entry name" value="SGNH_hydro_sf"/>
</dbReference>
<feature type="chain" id="PRO_5004114538" description="DUF1574 domain-containing protein" evidence="1">
    <location>
        <begin position="25"/>
        <end position="454"/>
    </location>
</feature>
<accession>N2A430</accession>
<reference evidence="2 3" key="1">
    <citation type="journal article" date="2014" name="Genome Announc.">
        <title>Draft genome sequences of the altered schaedler flora, a defined bacterial community from gnotobiotic mice.</title>
        <authorList>
            <person name="Wannemuehler M.J."/>
            <person name="Overstreet A.M."/>
            <person name="Ward D.V."/>
            <person name="Phillips G.J."/>
        </authorList>
    </citation>
    <scope>NUCLEOTIDE SEQUENCE [LARGE SCALE GENOMIC DNA]</scope>
    <source>
        <strain evidence="2 3">ASF492</strain>
    </source>
</reference>
<organism evidence="2 3">
    <name type="scientific">Eubacterium plexicaudatum ASF492</name>
    <dbReference type="NCBI Taxonomy" id="1235802"/>
    <lineage>
        <taxon>Bacteria</taxon>
        <taxon>Bacillati</taxon>
        <taxon>Bacillota</taxon>
        <taxon>Clostridia</taxon>
        <taxon>Eubacteriales</taxon>
        <taxon>Eubacteriaceae</taxon>
        <taxon>Eubacterium</taxon>
    </lineage>
</organism>
<dbReference type="PATRIC" id="fig|1235802.3.peg.3547"/>
<evidence type="ECO:0000313" key="3">
    <source>
        <dbReference type="Proteomes" id="UP000012589"/>
    </source>
</evidence>
<keyword evidence="3" id="KW-1185">Reference proteome</keyword>
<dbReference type="EMBL" id="AQFT01000100">
    <property type="protein sequence ID" value="EMZ24097.1"/>
    <property type="molecule type" value="Genomic_DNA"/>
</dbReference>
<dbReference type="SUPFAM" id="SSF52266">
    <property type="entry name" value="SGNH hydrolase"/>
    <property type="match status" value="1"/>
</dbReference>
<name>N2A430_9FIRM</name>
<evidence type="ECO:0000256" key="1">
    <source>
        <dbReference type="SAM" id="SignalP"/>
    </source>
</evidence>
<dbReference type="Proteomes" id="UP000012589">
    <property type="component" value="Unassembled WGS sequence"/>
</dbReference>
<dbReference type="STRING" id="1235802.C823_03361"/>
<protein>
    <recommendedName>
        <fullName evidence="4">DUF1574 domain-containing protein</fullName>
    </recommendedName>
</protein>
<gene>
    <name evidence="2" type="ORF">C823_03361</name>
</gene>
<feature type="signal peptide" evidence="1">
    <location>
        <begin position="1"/>
        <end position="24"/>
    </location>
</feature>
<evidence type="ECO:0000313" key="2">
    <source>
        <dbReference type="EMBL" id="EMZ24097.1"/>
    </source>
</evidence>
<dbReference type="eggNOG" id="COG2755">
    <property type="taxonomic scope" value="Bacteria"/>
</dbReference>